<feature type="binding site" evidence="8">
    <location>
        <position position="40"/>
    </location>
    <ligand>
        <name>[4Fe-4S] cluster</name>
        <dbReference type="ChEBI" id="CHEBI:49883"/>
        <note>4Fe-4S-S-AdoMet</note>
    </ligand>
</feature>
<evidence type="ECO:0000256" key="7">
    <source>
        <dbReference type="ARBA" id="ARBA00023239"/>
    </source>
</evidence>
<feature type="binding site" evidence="8">
    <location>
        <position position="49"/>
    </location>
    <ligand>
        <name>Mg(2+)</name>
        <dbReference type="ChEBI" id="CHEBI:18420"/>
    </ligand>
</feature>
<dbReference type="InterPro" id="IPR058240">
    <property type="entry name" value="rSAM_sf"/>
</dbReference>
<dbReference type="GO" id="GO:1904047">
    <property type="term" value="F:S-adenosyl-L-methionine binding"/>
    <property type="evidence" value="ECO:0007669"/>
    <property type="project" value="UniProtKB-UniRule"/>
</dbReference>
<dbReference type="PROSITE" id="PS51918">
    <property type="entry name" value="RADICAL_SAM"/>
    <property type="match status" value="1"/>
</dbReference>
<dbReference type="PANTHER" id="PTHR42836:SF1">
    <property type="entry name" value="7-CARBOXY-7-DEAZAGUANINE SYNTHASE"/>
    <property type="match status" value="1"/>
</dbReference>
<feature type="binding site" evidence="8">
    <location>
        <position position="47"/>
    </location>
    <ligand>
        <name>[4Fe-4S] cluster</name>
        <dbReference type="ChEBI" id="CHEBI:49883"/>
        <note>4Fe-4S-S-AdoMet</note>
    </ligand>
</feature>
<dbReference type="CDD" id="cd01335">
    <property type="entry name" value="Radical_SAM"/>
    <property type="match status" value="1"/>
</dbReference>
<comment type="cofactor">
    <cofactor evidence="8">
        <name>Mg(2+)</name>
        <dbReference type="ChEBI" id="CHEBI:18420"/>
    </cofactor>
</comment>
<dbReference type="Gene3D" id="3.20.20.70">
    <property type="entry name" value="Aldolase class I"/>
    <property type="match status" value="1"/>
</dbReference>
<comment type="cofactor">
    <cofactor evidence="8">
        <name>S-adenosyl-L-methionine</name>
        <dbReference type="ChEBI" id="CHEBI:59789"/>
    </cofactor>
    <text evidence="8">Binds 1 S-adenosyl-L-methionine per subunit.</text>
</comment>
<evidence type="ECO:0000313" key="11">
    <source>
        <dbReference type="Proteomes" id="UP000316562"/>
    </source>
</evidence>
<evidence type="ECO:0000313" key="10">
    <source>
        <dbReference type="EMBL" id="RZD17208.1"/>
    </source>
</evidence>
<gene>
    <name evidence="8" type="primary">queE</name>
    <name evidence="10" type="ORF">EVJ46_02965</name>
</gene>
<keyword evidence="4 8" id="KW-0460">Magnesium</keyword>
<evidence type="ECO:0000256" key="6">
    <source>
        <dbReference type="ARBA" id="ARBA00023014"/>
    </source>
</evidence>
<dbReference type="EC" id="4.3.99.3" evidence="8"/>
<dbReference type="InterPro" id="IPR007197">
    <property type="entry name" value="rSAM"/>
</dbReference>
<dbReference type="InterPro" id="IPR024924">
    <property type="entry name" value="7-CO-7-deazaguanine_synth-like"/>
</dbReference>
<keyword evidence="5 8" id="KW-0408">Iron</keyword>
<comment type="pathway">
    <text evidence="8">Purine metabolism; 7-cyano-7-deazaguanine biosynthesis.</text>
</comment>
<proteinExistence type="inferred from homology"/>
<evidence type="ECO:0000256" key="1">
    <source>
        <dbReference type="ARBA" id="ARBA00022485"/>
    </source>
</evidence>
<comment type="subunit">
    <text evidence="8">Homodimer.</text>
</comment>
<dbReference type="EMBL" id="SGBC01000001">
    <property type="protein sequence ID" value="RZD17208.1"/>
    <property type="molecule type" value="Genomic_DNA"/>
</dbReference>
<keyword evidence="6 8" id="KW-0411">Iron-sulfur</keyword>
<sequence length="225" mass="25564">MSKIKNNDEFILKVNDIFYSIQGESSFAGSPCFFVRLAGCNIRCPYCDTKEALTDTNAKLMHISDIITEIIKYGENVKLAEITGGEPLIQEGVYELMKRFLNLKYTVLVETNGTLSLKSIPDEVIKIMDIKCPSSGYADYNNVENLNYINKNDELKFIIGNIADYEFAKNFININRKIIKTEKIIFSAVDVAENQFSSHILAEKILSDRLNVKIGLQLHKFLDLK</sequence>
<comment type="similarity">
    <text evidence="8">Belongs to the radical SAM superfamily. 7-carboxy-7-deazaguanine synthase family.</text>
</comment>
<comment type="caution">
    <text evidence="10">The sequence shown here is derived from an EMBL/GenBank/DDBJ whole genome shotgun (WGS) entry which is preliminary data.</text>
</comment>
<keyword evidence="2 8" id="KW-0949">S-adenosyl-L-methionine</keyword>
<comment type="cofactor">
    <cofactor evidence="8">
        <name>[4Fe-4S] cluster</name>
        <dbReference type="ChEBI" id="CHEBI:49883"/>
    </cofactor>
    <text evidence="8">Binds 1 [4Fe-4S] cluster. The cluster is coordinated with 3 cysteines and an exchangeable S-adenosyl-L-methionine.</text>
</comment>
<dbReference type="UniPathway" id="UPA00391"/>
<evidence type="ECO:0000256" key="5">
    <source>
        <dbReference type="ARBA" id="ARBA00023004"/>
    </source>
</evidence>
<dbReference type="SFLD" id="SFLDS00029">
    <property type="entry name" value="Radical_SAM"/>
    <property type="match status" value="1"/>
</dbReference>
<feature type="binding site" evidence="8">
    <location>
        <begin position="21"/>
        <end position="23"/>
    </location>
    <ligand>
        <name>substrate</name>
    </ligand>
</feature>
<organism evidence="10 11">
    <name type="scientific">Acididesulfobacter guangdongensis</name>
    <dbReference type="NCBI Taxonomy" id="2597225"/>
    <lineage>
        <taxon>Bacteria</taxon>
        <taxon>Deltaproteobacteria</taxon>
        <taxon>Candidatus Acidulodesulfobacterales</taxon>
        <taxon>Candidatus Acididesulfobacter</taxon>
    </lineage>
</organism>
<dbReference type="GO" id="GO:0016840">
    <property type="term" value="F:carbon-nitrogen lyase activity"/>
    <property type="evidence" value="ECO:0007669"/>
    <property type="project" value="UniProtKB-UniRule"/>
</dbReference>
<dbReference type="GO" id="GO:0000287">
    <property type="term" value="F:magnesium ion binding"/>
    <property type="evidence" value="ECO:0007669"/>
    <property type="project" value="UniProtKB-UniRule"/>
</dbReference>
<feature type="binding site" evidence="8">
    <location>
        <position position="44"/>
    </location>
    <ligand>
        <name>[4Fe-4S] cluster</name>
        <dbReference type="ChEBI" id="CHEBI:49883"/>
        <note>4Fe-4S-S-AdoMet</note>
    </ligand>
</feature>
<reference evidence="10 11" key="1">
    <citation type="journal article" date="2019" name="ISME J.">
        <title>Insights into ecological role of a new deltaproteobacterial order Candidatus Acidulodesulfobacterales by metagenomics and metatranscriptomics.</title>
        <authorList>
            <person name="Tan S."/>
            <person name="Liu J."/>
            <person name="Fang Y."/>
            <person name="Hedlund B.P."/>
            <person name="Lian Z.H."/>
            <person name="Huang L.Y."/>
            <person name="Li J.T."/>
            <person name="Huang L.N."/>
            <person name="Li W.J."/>
            <person name="Jiang H.C."/>
            <person name="Dong H.L."/>
            <person name="Shu W.S."/>
        </authorList>
    </citation>
    <scope>NUCLEOTIDE SEQUENCE [LARGE SCALE GENOMIC DNA]</scope>
    <source>
        <strain evidence="10">AP2</strain>
    </source>
</reference>
<dbReference type="InterPro" id="IPR013785">
    <property type="entry name" value="Aldolase_TIM"/>
</dbReference>
<keyword evidence="1 8" id="KW-0004">4Fe-4S</keyword>
<dbReference type="PANTHER" id="PTHR42836">
    <property type="entry name" value="7-CARBOXY-7-DEAZAGUANINE SYNTHASE"/>
    <property type="match status" value="1"/>
</dbReference>
<evidence type="ECO:0000256" key="3">
    <source>
        <dbReference type="ARBA" id="ARBA00022723"/>
    </source>
</evidence>
<dbReference type="AlphaFoldDB" id="A0A519BIW1"/>
<feature type="binding site" evidence="8">
    <location>
        <position position="85"/>
    </location>
    <ligand>
        <name>S-adenosyl-L-methionine</name>
        <dbReference type="ChEBI" id="CHEBI:59789"/>
    </ligand>
</feature>
<accession>A0A519BIW1</accession>
<comment type="function">
    <text evidence="8">Catalyzes the complex heterocyclic radical-mediated conversion of 6-carboxy-5,6,7,8-tetrahydropterin (CPH4) to 7-carboxy-7-deazaguanine (CDG), a step common to the biosynthetic pathways of all 7-deazapurine-containing compounds.</text>
</comment>
<feature type="domain" description="Radical SAM core" evidence="9">
    <location>
        <begin position="27"/>
        <end position="225"/>
    </location>
</feature>
<dbReference type="Proteomes" id="UP000316562">
    <property type="component" value="Unassembled WGS sequence"/>
</dbReference>
<evidence type="ECO:0000256" key="2">
    <source>
        <dbReference type="ARBA" id="ARBA00022691"/>
    </source>
</evidence>
<keyword evidence="8" id="KW-0671">Queuosine biosynthesis</keyword>
<dbReference type="GO" id="GO:0008616">
    <property type="term" value="P:tRNA queuosine(34) biosynthetic process"/>
    <property type="evidence" value="ECO:0007669"/>
    <property type="project" value="UniProtKB-UniRule"/>
</dbReference>
<comment type="catalytic activity">
    <reaction evidence="8">
        <text>6-carboxy-5,6,7,8-tetrahydropterin + H(+) = 7-carboxy-7-carbaguanine + NH4(+)</text>
        <dbReference type="Rhea" id="RHEA:27974"/>
        <dbReference type="ChEBI" id="CHEBI:15378"/>
        <dbReference type="ChEBI" id="CHEBI:28938"/>
        <dbReference type="ChEBI" id="CHEBI:61032"/>
        <dbReference type="ChEBI" id="CHEBI:61036"/>
        <dbReference type="EC" id="4.3.99.3"/>
    </reaction>
</comment>
<dbReference type="PIRSF" id="PIRSF000370">
    <property type="entry name" value="QueE"/>
    <property type="match status" value="1"/>
</dbReference>
<dbReference type="GO" id="GO:0051539">
    <property type="term" value="F:4 iron, 4 sulfur cluster binding"/>
    <property type="evidence" value="ECO:0007669"/>
    <property type="project" value="UniProtKB-UniRule"/>
</dbReference>
<dbReference type="HAMAP" id="MF_00917">
    <property type="entry name" value="QueE"/>
    <property type="match status" value="1"/>
</dbReference>
<keyword evidence="3 8" id="KW-0479">Metal-binding</keyword>
<feature type="binding site" evidence="8">
    <location>
        <position position="36"/>
    </location>
    <ligand>
        <name>substrate</name>
    </ligand>
</feature>
<evidence type="ECO:0000259" key="9">
    <source>
        <dbReference type="PROSITE" id="PS51918"/>
    </source>
</evidence>
<comment type="caution">
    <text evidence="8">Lacks conserved residue(s) required for the propagation of feature annotation.</text>
</comment>
<evidence type="ECO:0000256" key="4">
    <source>
        <dbReference type="ARBA" id="ARBA00022842"/>
    </source>
</evidence>
<dbReference type="Pfam" id="PF04055">
    <property type="entry name" value="Radical_SAM"/>
    <property type="match status" value="1"/>
</dbReference>
<protein>
    <recommendedName>
        <fullName evidence="8">7-carboxy-7-deazaguanine synthase</fullName>
        <shortName evidence="8">CDG synthase</shortName>
        <ecNumber evidence="8">4.3.99.3</ecNumber>
    </recommendedName>
    <alternativeName>
        <fullName evidence="8">Queuosine biosynthesis protein QueE</fullName>
    </alternativeName>
</protein>
<feature type="binding site" evidence="8">
    <location>
        <position position="83"/>
    </location>
    <ligand>
        <name>substrate</name>
    </ligand>
</feature>
<name>A0A519BIW1_ACIG2</name>
<evidence type="ECO:0000256" key="8">
    <source>
        <dbReference type="HAMAP-Rule" id="MF_00917"/>
    </source>
</evidence>
<keyword evidence="7 8" id="KW-0456">Lyase</keyword>
<feature type="binding site" evidence="8">
    <location>
        <begin position="46"/>
        <end position="48"/>
    </location>
    <ligand>
        <name>S-adenosyl-L-methionine</name>
        <dbReference type="ChEBI" id="CHEBI:59789"/>
    </ligand>
</feature>
<dbReference type="SUPFAM" id="SSF102114">
    <property type="entry name" value="Radical SAM enzymes"/>
    <property type="match status" value="1"/>
</dbReference>